<organism evidence="2 3">
    <name type="scientific">Caulochytrium protostelioides</name>
    <dbReference type="NCBI Taxonomy" id="1555241"/>
    <lineage>
        <taxon>Eukaryota</taxon>
        <taxon>Fungi</taxon>
        <taxon>Fungi incertae sedis</taxon>
        <taxon>Chytridiomycota</taxon>
        <taxon>Chytridiomycota incertae sedis</taxon>
        <taxon>Chytridiomycetes</taxon>
        <taxon>Caulochytriales</taxon>
        <taxon>Caulochytriaceae</taxon>
        <taxon>Caulochytrium</taxon>
    </lineage>
</organism>
<evidence type="ECO:0000313" key="3">
    <source>
        <dbReference type="Proteomes" id="UP000274922"/>
    </source>
</evidence>
<dbReference type="EMBL" id="ML014258">
    <property type="protein sequence ID" value="RKO99768.1"/>
    <property type="molecule type" value="Genomic_DNA"/>
</dbReference>
<evidence type="ECO:0000256" key="1">
    <source>
        <dbReference type="SAM" id="MobiDB-lite"/>
    </source>
</evidence>
<protein>
    <submittedName>
        <fullName evidence="2">Uncharacterized protein</fullName>
    </submittedName>
</protein>
<name>A0A4V1IU94_9FUNG</name>
<accession>A0A4V1IU94</accession>
<dbReference type="Proteomes" id="UP000274922">
    <property type="component" value="Unassembled WGS sequence"/>
</dbReference>
<gene>
    <name evidence="2" type="ORF">CXG81DRAFT_20184</name>
</gene>
<proteinExistence type="predicted"/>
<sequence>MSCATLVRGLLAVWLDDQEHPTARQAALQQLTSLIQPPATCGPDPIPSLPGTVSDARDHEVSGVRDVTTADVRDEARAVLRSRLAQRLMRLREALAELAAAHLAEAGLLASSRIRIEAQTAEVVALLAAVARYDSVGVWLAAPERPLQQLTLLLGTLVHGVRPHDADVVDGEHSPSRVKLMQATWQLLMVWRAAWCSPGEDMNAVALMPAEQSGLAQVQRIICRAYRRLAESACLSGTGARCPLIQDADALMATTNLTQFMESAWQTLDRADHRSRPTKPSSSSPIKSAMIDRMDIDTLSIARPLTCVTAAFAEYVLSAIKWEIVAPQLGHSFRTAWAHRCFTLTLRLIRYMRDEQLVMVRPLEQTLVLRRLLAATTQVLRYEILHARMATFHAAVRLLDQWTMALPDRIRLFLFPASHADSAPAVDVAVSADLDPTQAAWMLRWTLDMARHLIQMKYRVPLHAAGPSTTPRSPAPPVAPAPAPTAAICSAAGGQIFLQAEVRASHGRRTLKGGMVEIDARPSVAPRMRPSSASDRYVPLPQIPVVMRPSLGKRLPTVTVGARTALSAAAFDGLSRDGVAAAPLLDASSTAVIVGLCSLGASWRWTLAAEATELAQSADRVMRGLSASPGMWAPIANALIERDVATAPLALSVASGAAHRSEPPPGSVASSRLETVPLWRLLVDAIQFAFIPESGDDDDTDDAATASIPALVRGHPPSRTTAVLNPTPTPPAVPSNRPASFRHARHLLRPQTSSGAGRRPLPSLLSPGVPDAGNCADGNARLPMSSPMLAAESRKEAAVLSHRAACRAGWTAVDRLVDAMAREQPQWPLRSAWSVLQKAVGYPATESVGSHRDATPVDFGSSAGPWRPPLAPVALPHIAPPCAPPRTVILE</sequence>
<feature type="region of interest" description="Disordered" evidence="1">
    <location>
        <begin position="711"/>
        <end position="738"/>
    </location>
</feature>
<reference evidence="3" key="1">
    <citation type="journal article" date="2018" name="Nat. Microbiol.">
        <title>Leveraging single-cell genomics to expand the fungal tree of life.</title>
        <authorList>
            <person name="Ahrendt S.R."/>
            <person name="Quandt C.A."/>
            <person name="Ciobanu D."/>
            <person name="Clum A."/>
            <person name="Salamov A."/>
            <person name="Andreopoulos B."/>
            <person name="Cheng J.F."/>
            <person name="Woyke T."/>
            <person name="Pelin A."/>
            <person name="Henrissat B."/>
            <person name="Reynolds N.K."/>
            <person name="Benny G.L."/>
            <person name="Smith M.E."/>
            <person name="James T.Y."/>
            <person name="Grigoriev I.V."/>
        </authorList>
    </citation>
    <scope>NUCLEOTIDE SEQUENCE [LARGE SCALE GENOMIC DNA]</scope>
    <source>
        <strain evidence="3">ATCC 52028</strain>
    </source>
</reference>
<dbReference type="AlphaFoldDB" id="A0A4V1IU94"/>
<keyword evidence="3" id="KW-1185">Reference proteome</keyword>
<evidence type="ECO:0000313" key="2">
    <source>
        <dbReference type="EMBL" id="RKO99768.1"/>
    </source>
</evidence>